<sequence>MFEIVNTPRDYAWGSKSAIAGLLGAVPSGAPEAELWLGDHPACPARVKSTGQSLIEWGTSHPERFGTGPLPFLLKVLAAESPLSIQAHPTRVQAEQGFAKENLLGLNPDSPNRNYRDANHKPEVIVALSDFSALCGFRPSSEQAAIMGELVHQGVPGSSELASAVAVGLATAVEWILTRGDGVNELVEALSMGIHAPSNVVVDDALGTARMLSSHFPGDPGVAVSILLNHVILRPGEALFLPAGNIHAYLHGLGIEVMAASDNVLRGGLTSKHLDVPELLSVLDFRELDEPRLRATESSGVRTFDPGVDDFILTEIQAHRDVDVAIVGPAIAIAVEGEVMLHLDREGGLSRGRSVFIEAGETLHRVTGNGRIFVAHSPTRNFSKT</sequence>
<feature type="domain" description="Phosphomannose isomerase type I catalytic" evidence="8">
    <location>
        <begin position="1"/>
        <end position="139"/>
    </location>
</feature>
<dbReference type="SUPFAM" id="SSF51182">
    <property type="entry name" value="RmlC-like cupins"/>
    <property type="match status" value="1"/>
</dbReference>
<accession>A0A6J7CIX3</accession>
<dbReference type="InterPro" id="IPR046457">
    <property type="entry name" value="PMI_typeI_cat"/>
</dbReference>
<dbReference type="InterPro" id="IPR018050">
    <property type="entry name" value="Pmannose_isomerase-type1_CS"/>
</dbReference>
<dbReference type="GO" id="GO:0008270">
    <property type="term" value="F:zinc ion binding"/>
    <property type="evidence" value="ECO:0007669"/>
    <property type="project" value="InterPro"/>
</dbReference>
<evidence type="ECO:0000256" key="7">
    <source>
        <dbReference type="ARBA" id="ARBA00023235"/>
    </source>
</evidence>
<dbReference type="AlphaFoldDB" id="A0A6J7CIX3"/>
<dbReference type="PANTHER" id="PTHR10309">
    <property type="entry name" value="MANNOSE-6-PHOSPHATE ISOMERASE"/>
    <property type="match status" value="1"/>
</dbReference>
<protein>
    <recommendedName>
        <fullName evidence="4">mannose-6-phosphate isomerase</fullName>
        <ecNumber evidence="4">5.3.1.8</ecNumber>
    </recommendedName>
</protein>
<keyword evidence="5" id="KW-0479">Metal-binding</keyword>
<comment type="cofactor">
    <cofactor evidence="2">
        <name>Zn(2+)</name>
        <dbReference type="ChEBI" id="CHEBI:29105"/>
    </cofactor>
</comment>
<dbReference type="PIRSF" id="PIRSF001480">
    <property type="entry name" value="Mannose-6-phosphate_isomerase"/>
    <property type="match status" value="1"/>
</dbReference>
<dbReference type="InterPro" id="IPR014710">
    <property type="entry name" value="RmlC-like_jellyroll"/>
</dbReference>
<dbReference type="CDD" id="cd07011">
    <property type="entry name" value="cupin_PMI_type_I_N"/>
    <property type="match status" value="1"/>
</dbReference>
<name>A0A6J7CIX3_9ZZZZ</name>
<dbReference type="GO" id="GO:0009298">
    <property type="term" value="P:GDP-mannose biosynthetic process"/>
    <property type="evidence" value="ECO:0007669"/>
    <property type="project" value="InterPro"/>
</dbReference>
<dbReference type="EMBL" id="CAFBLO010000001">
    <property type="protein sequence ID" value="CAB4856854.1"/>
    <property type="molecule type" value="Genomic_DNA"/>
</dbReference>
<dbReference type="PROSITE" id="PS00965">
    <property type="entry name" value="PMI_I_1"/>
    <property type="match status" value="1"/>
</dbReference>
<dbReference type="InterPro" id="IPR001250">
    <property type="entry name" value="Man6P_Isoase-1"/>
</dbReference>
<evidence type="ECO:0000256" key="2">
    <source>
        <dbReference type="ARBA" id="ARBA00001947"/>
    </source>
</evidence>
<proteinExistence type="inferred from homology"/>
<dbReference type="PANTHER" id="PTHR10309:SF0">
    <property type="entry name" value="MANNOSE-6-PHOSPHATE ISOMERASE"/>
    <property type="match status" value="1"/>
</dbReference>
<dbReference type="PRINTS" id="PR00714">
    <property type="entry name" value="MAN6PISMRASE"/>
</dbReference>
<evidence type="ECO:0000259" key="8">
    <source>
        <dbReference type="Pfam" id="PF20511"/>
    </source>
</evidence>
<dbReference type="Gene3D" id="1.10.441.10">
    <property type="entry name" value="Phosphomannose Isomerase, domain 2"/>
    <property type="match status" value="1"/>
</dbReference>
<comment type="similarity">
    <text evidence="3">Belongs to the mannose-6-phosphate isomerase type 1 family.</text>
</comment>
<comment type="catalytic activity">
    <reaction evidence="1">
        <text>D-mannose 6-phosphate = D-fructose 6-phosphate</text>
        <dbReference type="Rhea" id="RHEA:12356"/>
        <dbReference type="ChEBI" id="CHEBI:58735"/>
        <dbReference type="ChEBI" id="CHEBI:61527"/>
        <dbReference type="EC" id="5.3.1.8"/>
    </reaction>
</comment>
<dbReference type="GO" id="GO:0005829">
    <property type="term" value="C:cytosol"/>
    <property type="evidence" value="ECO:0007669"/>
    <property type="project" value="TreeGrafter"/>
</dbReference>
<evidence type="ECO:0000256" key="6">
    <source>
        <dbReference type="ARBA" id="ARBA00022833"/>
    </source>
</evidence>
<dbReference type="EC" id="5.3.1.8" evidence="4"/>
<evidence type="ECO:0000256" key="4">
    <source>
        <dbReference type="ARBA" id="ARBA00011956"/>
    </source>
</evidence>
<evidence type="ECO:0000256" key="1">
    <source>
        <dbReference type="ARBA" id="ARBA00000757"/>
    </source>
</evidence>
<organism evidence="9">
    <name type="scientific">freshwater metagenome</name>
    <dbReference type="NCBI Taxonomy" id="449393"/>
    <lineage>
        <taxon>unclassified sequences</taxon>
        <taxon>metagenomes</taxon>
        <taxon>ecological metagenomes</taxon>
    </lineage>
</organism>
<evidence type="ECO:0000256" key="3">
    <source>
        <dbReference type="ARBA" id="ARBA00010772"/>
    </source>
</evidence>
<gene>
    <name evidence="9" type="ORF">UFOPK3364_00021</name>
</gene>
<dbReference type="InterPro" id="IPR011051">
    <property type="entry name" value="RmlC_Cupin_sf"/>
</dbReference>
<evidence type="ECO:0000256" key="5">
    <source>
        <dbReference type="ARBA" id="ARBA00022723"/>
    </source>
</evidence>
<dbReference type="Pfam" id="PF20511">
    <property type="entry name" value="PMI_typeI_cat"/>
    <property type="match status" value="1"/>
</dbReference>
<reference evidence="9" key="1">
    <citation type="submission" date="2020-05" db="EMBL/GenBank/DDBJ databases">
        <authorList>
            <person name="Chiriac C."/>
            <person name="Salcher M."/>
            <person name="Ghai R."/>
            <person name="Kavagutti S V."/>
        </authorList>
    </citation>
    <scope>NUCLEOTIDE SEQUENCE</scope>
</reference>
<dbReference type="GO" id="GO:0005975">
    <property type="term" value="P:carbohydrate metabolic process"/>
    <property type="evidence" value="ECO:0007669"/>
    <property type="project" value="InterPro"/>
</dbReference>
<dbReference type="InterPro" id="IPR016305">
    <property type="entry name" value="Mannose-6-P_Isomerase"/>
</dbReference>
<keyword evidence="6" id="KW-0862">Zinc</keyword>
<dbReference type="Gene3D" id="2.60.120.10">
    <property type="entry name" value="Jelly Rolls"/>
    <property type="match status" value="2"/>
</dbReference>
<dbReference type="NCBIfam" id="TIGR00218">
    <property type="entry name" value="manA"/>
    <property type="match status" value="1"/>
</dbReference>
<evidence type="ECO:0000313" key="9">
    <source>
        <dbReference type="EMBL" id="CAB4856854.1"/>
    </source>
</evidence>
<keyword evidence="7" id="KW-0413">Isomerase</keyword>
<dbReference type="GO" id="GO:0004476">
    <property type="term" value="F:mannose-6-phosphate isomerase activity"/>
    <property type="evidence" value="ECO:0007669"/>
    <property type="project" value="UniProtKB-EC"/>
</dbReference>